<evidence type="ECO:0000313" key="2">
    <source>
        <dbReference type="EMBL" id="CCQ37527.1"/>
    </source>
</evidence>
<evidence type="ECO:0000259" key="1">
    <source>
        <dbReference type="Pfam" id="PF25930"/>
    </source>
</evidence>
<gene>
    <name evidence="2" type="ordered locus">Nmlp_3398</name>
</gene>
<sequence>MAADSPGERRQVLVQRIVESRRRSEATVFRAGDASVEYDDRRLRLDVDPDERDRLDALLSAYHVFKIKQPETRKAAEGVCYLSAVTDAKHAADFLEALFREVYGRPEGYELRVGPV</sequence>
<organism evidence="2 3">
    <name type="scientific">Natronomonas moolapensis (strain DSM 18674 / CECT 7526 / JCM 14361 / 8.8.11)</name>
    <dbReference type="NCBI Taxonomy" id="268739"/>
    <lineage>
        <taxon>Archaea</taxon>
        <taxon>Methanobacteriati</taxon>
        <taxon>Methanobacteriota</taxon>
        <taxon>Stenosarchaea group</taxon>
        <taxon>Halobacteria</taxon>
        <taxon>Halobacteriales</taxon>
        <taxon>Natronomonadaceae</taxon>
        <taxon>Natronomonas</taxon>
    </lineage>
</organism>
<dbReference type="InterPro" id="IPR058281">
    <property type="entry name" value="DUF7975"/>
</dbReference>
<proteinExistence type="predicted"/>
<name>M1XT01_NATM8</name>
<protein>
    <recommendedName>
        <fullName evidence="1">DUF7975 domain-containing protein</fullName>
    </recommendedName>
</protein>
<dbReference type="Pfam" id="PF25930">
    <property type="entry name" value="DUF7975"/>
    <property type="match status" value="1"/>
</dbReference>
<accession>M1XT01</accession>
<feature type="domain" description="DUF7975" evidence="1">
    <location>
        <begin position="3"/>
        <end position="113"/>
    </location>
</feature>
<evidence type="ECO:0000313" key="3">
    <source>
        <dbReference type="Proteomes" id="UP000011867"/>
    </source>
</evidence>
<dbReference type="HOGENOM" id="CLU_2115550_0_0_2"/>
<dbReference type="EMBL" id="HF582854">
    <property type="protein sequence ID" value="CCQ37527.1"/>
    <property type="molecule type" value="Genomic_DNA"/>
</dbReference>
<dbReference type="KEGG" id="nmo:Nmlp_3398"/>
<dbReference type="AlphaFoldDB" id="M1XT01"/>
<reference evidence="2 3" key="1">
    <citation type="journal article" date="2013" name="Genome Announc.">
        <title>Genome of the haloarchaeon Natronomonas moolapensis, a neutrophilic member of a previously haloalkaliphilic genus.</title>
        <authorList>
            <person name="Dyall-Smith M.L."/>
            <person name="Pfeiffer F."/>
            <person name="Oberwinkler T."/>
            <person name="Klee K."/>
            <person name="Rampp M."/>
            <person name="Palm P."/>
            <person name="Gross K."/>
            <person name="Schuster S.C."/>
            <person name="Oesterhelt D."/>
        </authorList>
    </citation>
    <scope>NUCLEOTIDE SEQUENCE [LARGE SCALE GENOMIC DNA]</scope>
    <source>
        <strain evidence="3">DSM 18674 / JCM 14361 / 8.8.11</strain>
    </source>
</reference>
<dbReference type="Proteomes" id="UP000011867">
    <property type="component" value="Chromosome"/>
</dbReference>
<dbReference type="GeneID" id="14652229"/>
<dbReference type="OrthoDB" id="193911at2157"/>
<dbReference type="eggNOG" id="arCOG06416">
    <property type="taxonomic scope" value="Archaea"/>
</dbReference>
<dbReference type="RefSeq" id="WP_015410268.1">
    <property type="nucleotide sequence ID" value="NC_020388.1"/>
</dbReference>
<keyword evidence="3" id="KW-1185">Reference proteome</keyword>